<sequence length="713" mass="82360">MYVKDLVETTTWVPNKNKDDAPPLISVLLPTFEKAHNGFLKRVLDSIIAQSFSNFEVIIVDDASSDNSIDLIYHYMDLDCRIDLLRHSKNIGLPAISEWEAYEKSNGKYIVFAFDDNYFYPDAFKNLLDAINERTNVMCHGNANLITSGATIEIGSNITNKTLALSNYIANSSVILPRNIINDIGLYDPHILMTRNCDWDLWQRISRKYKIEHHNFLVVDEYGLVSKKSLGNSYPMDMWGNYFWRTRERNDSLHPSKFENLDVFYIPETLDGMTKKVIFDLSSSHAGKRNWISQDSDSGVVIVLFNEGDYPTVSHAFKFLPKELKERIRLANIETTSIYELARASCLIVVRQKSLYDNWVKIAKSLGIKVIYYVDDNFLILDSVVNPADYVVLKELKKLETYGDFDEIWCSTDELADAYKLFLPHKKVFVHGNSYQSIDYPFESFSHKRKDIVFGFFGGSHRLYSFINNVIPALHSHLSSSGRAIKFIIAGVDDKNKLFIRNKVDAKIELIFLPFELDWQVMMRNFNYLQCDYLIHPSSDSNNKLYKTDNALVCATYAGAILCTDEVGVYKEVINKNSCIPVSKWDEFFFNVIKTEGYDCQSIFSCAMDFIRNKPESRVVNMIRSFSASTSLCDYEKKISIISQGEDLYLRIKELESLVSLKDEYINEKQELLDKRYKIIIDLQHMLNHSHNISFIKILSNNLSSFLSRFKRD</sequence>
<dbReference type="Proteomes" id="UP000267614">
    <property type="component" value="Chromosome"/>
</dbReference>
<dbReference type="AlphaFoldDB" id="A0AAN1QF06"/>
<accession>A0AAN1QF06</accession>
<dbReference type="PANTHER" id="PTHR43685:SF11">
    <property type="entry name" value="GLYCOSYLTRANSFERASE TAGX-RELATED"/>
    <property type="match status" value="1"/>
</dbReference>
<organism evidence="2 3">
    <name type="scientific">Aeromonas veronii</name>
    <dbReference type="NCBI Taxonomy" id="654"/>
    <lineage>
        <taxon>Bacteria</taxon>
        <taxon>Pseudomonadati</taxon>
        <taxon>Pseudomonadota</taxon>
        <taxon>Gammaproteobacteria</taxon>
        <taxon>Aeromonadales</taxon>
        <taxon>Aeromonadaceae</taxon>
        <taxon>Aeromonas</taxon>
    </lineage>
</organism>
<reference evidence="2 3" key="1">
    <citation type="submission" date="2018-11" db="EMBL/GenBank/DDBJ databases">
        <title>Complete genome sequence of multidrug-resistant Aeromonas veronii strain MS-18-37.</title>
        <authorList>
            <person name="Abdelhamed H."/>
            <person name="Lawrence M."/>
            <person name="Waldbieser G."/>
        </authorList>
    </citation>
    <scope>NUCLEOTIDE SEQUENCE [LARGE SCALE GENOMIC DNA]</scope>
    <source>
        <strain evidence="2 3">MS-18-37</strain>
    </source>
</reference>
<evidence type="ECO:0000313" key="2">
    <source>
        <dbReference type="EMBL" id="AYV37977.1"/>
    </source>
</evidence>
<dbReference type="EMBL" id="CP033604">
    <property type="protein sequence ID" value="AYV37977.1"/>
    <property type="molecule type" value="Genomic_DNA"/>
</dbReference>
<dbReference type="PANTHER" id="PTHR43685">
    <property type="entry name" value="GLYCOSYLTRANSFERASE"/>
    <property type="match status" value="1"/>
</dbReference>
<proteinExistence type="predicted"/>
<dbReference type="Pfam" id="PF00535">
    <property type="entry name" value="Glycos_transf_2"/>
    <property type="match status" value="1"/>
</dbReference>
<feature type="domain" description="Glycosyltransferase 2-like" evidence="1">
    <location>
        <begin position="26"/>
        <end position="139"/>
    </location>
</feature>
<dbReference type="InterPro" id="IPR029044">
    <property type="entry name" value="Nucleotide-diphossugar_trans"/>
</dbReference>
<evidence type="ECO:0000313" key="3">
    <source>
        <dbReference type="Proteomes" id="UP000267614"/>
    </source>
</evidence>
<dbReference type="Gene3D" id="3.90.550.10">
    <property type="entry name" value="Spore Coat Polysaccharide Biosynthesis Protein SpsA, Chain A"/>
    <property type="match status" value="1"/>
</dbReference>
<protein>
    <submittedName>
        <fullName evidence="2">Glycosyltransferase</fullName>
    </submittedName>
</protein>
<dbReference type="InterPro" id="IPR001173">
    <property type="entry name" value="Glyco_trans_2-like"/>
</dbReference>
<name>A0AAN1QF06_AERVE</name>
<evidence type="ECO:0000259" key="1">
    <source>
        <dbReference type="Pfam" id="PF00535"/>
    </source>
</evidence>
<dbReference type="RefSeq" id="WP_123173462.1">
    <property type="nucleotide sequence ID" value="NZ_CP033604.1"/>
</dbReference>
<gene>
    <name evidence="2" type="ORF">EFI48_14855</name>
</gene>
<dbReference type="SUPFAM" id="SSF53448">
    <property type="entry name" value="Nucleotide-diphospho-sugar transferases"/>
    <property type="match status" value="1"/>
</dbReference>
<dbReference type="InterPro" id="IPR050834">
    <property type="entry name" value="Glycosyltransf_2"/>
</dbReference>